<reference evidence="1" key="1">
    <citation type="submission" date="2020-05" db="EMBL/GenBank/DDBJ databases">
        <authorList>
            <person name="Chiriac C."/>
            <person name="Salcher M."/>
            <person name="Ghai R."/>
            <person name="Kavagutti S V."/>
        </authorList>
    </citation>
    <scope>NUCLEOTIDE SEQUENCE</scope>
</reference>
<gene>
    <name evidence="1" type="ORF">UFOPK3992_01967</name>
</gene>
<evidence type="ECO:0000313" key="1">
    <source>
        <dbReference type="EMBL" id="CAB5025527.1"/>
    </source>
</evidence>
<organism evidence="1">
    <name type="scientific">freshwater metagenome</name>
    <dbReference type="NCBI Taxonomy" id="449393"/>
    <lineage>
        <taxon>unclassified sequences</taxon>
        <taxon>metagenomes</taxon>
        <taxon>ecological metagenomes</taxon>
    </lineage>
</organism>
<dbReference type="AlphaFoldDB" id="A0A6J7R9X3"/>
<name>A0A6J7R9X3_9ZZZZ</name>
<accession>A0A6J7R9X3</accession>
<sequence length="48" mass="5038">METTSALPWMNEFTASEMRWASAAKAVAPDSSMGVGARVVDSMSMLGA</sequence>
<protein>
    <submittedName>
        <fullName evidence="1">Unannotated protein</fullName>
    </submittedName>
</protein>
<proteinExistence type="predicted"/>
<dbReference type="EMBL" id="CAFBOZ010000360">
    <property type="protein sequence ID" value="CAB5025527.1"/>
    <property type="molecule type" value="Genomic_DNA"/>
</dbReference>